<keyword evidence="6 11" id="KW-0999">Mitochondrion inner membrane</keyword>
<dbReference type="Proteomes" id="UP000191144">
    <property type="component" value="Chromosome F"/>
</dbReference>
<dbReference type="InterPro" id="IPR008386">
    <property type="entry name" value="ATP_synth_F0_esu_mt"/>
</dbReference>
<keyword evidence="10 11" id="KW-0066">ATP synthesis</keyword>
<gene>
    <name evidence="12" type="ORF">LAME_0F14488G</name>
</gene>
<keyword evidence="13" id="KW-1185">Reference proteome</keyword>
<comment type="function">
    <text evidence="11">Subunit e, of the mitochondrial membrane ATP synthase complex (F(1)F(0) ATP synthase or Complex V) that produces ATP from ADP in the presence of a proton gradient across the membrane which is generated by electron transport complexes of the respiratory chain. ATP synthase complex consist of a soluble F(1) head domain - the catalytic core - and a membrane F(1) domain - the membrane proton channel. These two domains are linked by a central stalk rotating inside the F(1) region and a stationary peripheral stalk. During catalysis, ATP synthesis in the catalytic domain of F(1) is coupled via a rotary mechanism of the central stalk subunits to proton translocation. In vivo, can only synthesize ATP although its ATP hydrolase activity can be activated artificially in vitro. Part of the complex F(0) domain.</text>
</comment>
<dbReference type="AlphaFoldDB" id="A0A1G4JXW5"/>
<dbReference type="EMBL" id="LT598477">
    <property type="protein sequence ID" value="SCU96013.1"/>
    <property type="molecule type" value="Genomic_DNA"/>
</dbReference>
<keyword evidence="9" id="KW-0472">Membrane</keyword>
<comment type="subcellular location">
    <subcellularLocation>
        <location evidence="1 11">Mitochondrion inner membrane</location>
    </subcellularLocation>
</comment>
<dbReference type="GO" id="GO:0015986">
    <property type="term" value="P:proton motive force-driven ATP synthesis"/>
    <property type="evidence" value="ECO:0007669"/>
    <property type="project" value="InterPro"/>
</dbReference>
<proteinExistence type="inferred from homology"/>
<evidence type="ECO:0000256" key="8">
    <source>
        <dbReference type="ARBA" id="ARBA00023128"/>
    </source>
</evidence>
<keyword evidence="4 11" id="KW-0138">CF(0)</keyword>
<evidence type="ECO:0000256" key="11">
    <source>
        <dbReference type="RuleBase" id="RU367005"/>
    </source>
</evidence>
<dbReference type="GO" id="GO:0045259">
    <property type="term" value="C:proton-transporting ATP synthase complex"/>
    <property type="evidence" value="ECO:0007669"/>
    <property type="project" value="UniProtKB-UniRule"/>
</dbReference>
<evidence type="ECO:0000256" key="7">
    <source>
        <dbReference type="ARBA" id="ARBA00023065"/>
    </source>
</evidence>
<evidence type="ECO:0000256" key="9">
    <source>
        <dbReference type="ARBA" id="ARBA00023136"/>
    </source>
</evidence>
<comment type="similarity">
    <text evidence="2 11">Belongs to the ATPase e subunit family.</text>
</comment>
<name>A0A1G4JXW5_9SACH</name>
<accession>A0A1G4JXW5</accession>
<evidence type="ECO:0000256" key="4">
    <source>
        <dbReference type="ARBA" id="ARBA00022547"/>
    </source>
</evidence>
<dbReference type="OrthoDB" id="2125027at2759"/>
<keyword evidence="8 11" id="KW-0496">Mitochondrion</keyword>
<evidence type="ECO:0000256" key="3">
    <source>
        <dbReference type="ARBA" id="ARBA00022448"/>
    </source>
</evidence>
<dbReference type="GO" id="GO:0015078">
    <property type="term" value="F:proton transmembrane transporter activity"/>
    <property type="evidence" value="ECO:0007669"/>
    <property type="project" value="InterPro"/>
</dbReference>
<evidence type="ECO:0000256" key="1">
    <source>
        <dbReference type="ARBA" id="ARBA00004273"/>
    </source>
</evidence>
<organism evidence="12 13">
    <name type="scientific">Lachancea meyersii CBS 8951</name>
    <dbReference type="NCBI Taxonomy" id="1266667"/>
    <lineage>
        <taxon>Eukaryota</taxon>
        <taxon>Fungi</taxon>
        <taxon>Dikarya</taxon>
        <taxon>Ascomycota</taxon>
        <taxon>Saccharomycotina</taxon>
        <taxon>Saccharomycetes</taxon>
        <taxon>Saccharomycetales</taxon>
        <taxon>Saccharomycetaceae</taxon>
        <taxon>Lachancea</taxon>
    </lineage>
</organism>
<sequence length="92" mass="9949">MSTLNVLRYSAVVLGVAVGFKTDLGLKSQASRKSEEKAYADKLQLIDQAKAEYAKLHAPKSEPKGSAVKLDLEDPNLDYSKAILGAVESLKQ</sequence>
<keyword evidence="7 11" id="KW-0406">Ion transport</keyword>
<keyword evidence="5 11" id="KW-0375">Hydrogen ion transport</keyword>
<protein>
    <recommendedName>
        <fullName evidence="11">ATP synthase F(0) complex subunit e, mitochondrial</fullName>
    </recommendedName>
</protein>
<evidence type="ECO:0000256" key="2">
    <source>
        <dbReference type="ARBA" id="ARBA00007333"/>
    </source>
</evidence>
<evidence type="ECO:0000313" key="12">
    <source>
        <dbReference type="EMBL" id="SCU96013.1"/>
    </source>
</evidence>
<evidence type="ECO:0000256" key="6">
    <source>
        <dbReference type="ARBA" id="ARBA00022792"/>
    </source>
</evidence>
<keyword evidence="3 11" id="KW-0813">Transport</keyword>
<reference evidence="13" key="1">
    <citation type="submission" date="2016-03" db="EMBL/GenBank/DDBJ databases">
        <authorList>
            <person name="Devillers Hugo."/>
        </authorList>
    </citation>
    <scope>NUCLEOTIDE SEQUENCE [LARGE SCALE GENOMIC DNA]</scope>
</reference>
<evidence type="ECO:0000256" key="10">
    <source>
        <dbReference type="ARBA" id="ARBA00023310"/>
    </source>
</evidence>
<comment type="subunit">
    <text evidence="11">F-type ATPases have 2 components, CF(1) - the catalytic core - and CF(0) - the membrane proton channel. CF(1) and CF(0) have multiple subunits.</text>
</comment>
<dbReference type="Pfam" id="PF05680">
    <property type="entry name" value="ATP-synt_E"/>
    <property type="match status" value="1"/>
</dbReference>
<dbReference type="GO" id="GO:0005743">
    <property type="term" value="C:mitochondrial inner membrane"/>
    <property type="evidence" value="ECO:0007669"/>
    <property type="project" value="UniProtKB-SubCell"/>
</dbReference>
<evidence type="ECO:0000256" key="5">
    <source>
        <dbReference type="ARBA" id="ARBA00022781"/>
    </source>
</evidence>
<evidence type="ECO:0000313" key="13">
    <source>
        <dbReference type="Proteomes" id="UP000191144"/>
    </source>
</evidence>